<dbReference type="Pfam" id="PF13912">
    <property type="entry name" value="zf-C2H2_6"/>
    <property type="match status" value="2"/>
</dbReference>
<evidence type="ECO:0000256" key="6">
    <source>
        <dbReference type="ARBA" id="ARBA00023125"/>
    </source>
</evidence>
<dbReference type="GO" id="GO:0003700">
    <property type="term" value="F:DNA-binding transcription factor activity"/>
    <property type="evidence" value="ECO:0007669"/>
    <property type="project" value="TreeGrafter"/>
</dbReference>
<dbReference type="AlphaFoldDB" id="A0A182R3R4"/>
<dbReference type="FunFam" id="3.30.160.60:FF:000145">
    <property type="entry name" value="Zinc finger protein 574"/>
    <property type="match status" value="1"/>
</dbReference>
<feature type="region of interest" description="Disordered" evidence="9">
    <location>
        <begin position="265"/>
        <end position="289"/>
    </location>
</feature>
<evidence type="ECO:0000256" key="3">
    <source>
        <dbReference type="ARBA" id="ARBA00022737"/>
    </source>
</evidence>
<dbReference type="STRING" id="62324.A0A182R3R4"/>
<organism evidence="11">
    <name type="scientific">Anopheles funestus</name>
    <name type="common">African malaria mosquito</name>
    <dbReference type="NCBI Taxonomy" id="62324"/>
    <lineage>
        <taxon>Eukaryota</taxon>
        <taxon>Metazoa</taxon>
        <taxon>Ecdysozoa</taxon>
        <taxon>Arthropoda</taxon>
        <taxon>Hexapoda</taxon>
        <taxon>Insecta</taxon>
        <taxon>Pterygota</taxon>
        <taxon>Neoptera</taxon>
        <taxon>Endopterygota</taxon>
        <taxon>Diptera</taxon>
        <taxon>Nematocera</taxon>
        <taxon>Culicoidea</taxon>
        <taxon>Culicidae</taxon>
        <taxon>Anophelinae</taxon>
        <taxon>Anopheles</taxon>
    </lineage>
</organism>
<keyword evidence="6" id="KW-0238">DNA-binding</keyword>
<evidence type="ECO:0000256" key="1">
    <source>
        <dbReference type="ARBA" id="ARBA00004123"/>
    </source>
</evidence>
<dbReference type="Gene3D" id="3.30.160.60">
    <property type="entry name" value="Classic Zinc Finger"/>
    <property type="match status" value="4"/>
</dbReference>
<dbReference type="PANTHER" id="PTHR24404">
    <property type="entry name" value="ZINC FINGER PROTEIN"/>
    <property type="match status" value="1"/>
</dbReference>
<evidence type="ECO:0000256" key="9">
    <source>
        <dbReference type="SAM" id="MobiDB-lite"/>
    </source>
</evidence>
<feature type="compositionally biased region" description="Basic and acidic residues" evidence="9">
    <location>
        <begin position="280"/>
        <end position="289"/>
    </location>
</feature>
<feature type="domain" description="C2H2-type" evidence="10">
    <location>
        <begin position="463"/>
        <end position="490"/>
    </location>
</feature>
<evidence type="ECO:0000256" key="5">
    <source>
        <dbReference type="ARBA" id="ARBA00022833"/>
    </source>
</evidence>
<dbReference type="VEuPathDB" id="VectorBase:AFUN2_003627"/>
<protein>
    <recommendedName>
        <fullName evidence="10">C2H2-type domain-containing protein</fullName>
    </recommendedName>
</protein>
<comment type="subcellular location">
    <subcellularLocation>
        <location evidence="1">Nucleus</location>
    </subcellularLocation>
</comment>
<dbReference type="PROSITE" id="PS00028">
    <property type="entry name" value="ZINC_FINGER_C2H2_1"/>
    <property type="match status" value="5"/>
</dbReference>
<dbReference type="InterPro" id="IPR050589">
    <property type="entry name" value="Ikaros_C2H2-ZF"/>
</dbReference>
<dbReference type="SMART" id="SM00355">
    <property type="entry name" value="ZnF_C2H2"/>
    <property type="match status" value="7"/>
</dbReference>
<dbReference type="VEuPathDB" id="VectorBase:AFUN000805"/>
<dbReference type="GO" id="GO:0005634">
    <property type="term" value="C:nucleus"/>
    <property type="evidence" value="ECO:0007669"/>
    <property type="project" value="UniProtKB-SubCell"/>
</dbReference>
<proteinExistence type="predicted"/>
<dbReference type="FunFam" id="3.30.160.60:FF:000446">
    <property type="entry name" value="Zinc finger protein"/>
    <property type="match status" value="1"/>
</dbReference>
<dbReference type="SMART" id="SM00868">
    <property type="entry name" value="zf-AD"/>
    <property type="match status" value="2"/>
</dbReference>
<keyword evidence="4 8" id="KW-0863">Zinc-finger</keyword>
<dbReference type="InterPro" id="IPR012934">
    <property type="entry name" value="Znf_AD"/>
</dbReference>
<feature type="domain" description="C2H2-type" evidence="10">
    <location>
        <begin position="434"/>
        <end position="461"/>
    </location>
</feature>
<sequence>MDGSPEELNLVEFNIIDNIIGSAVDDLMLKDNTDVHQYDYNALASLLLPLCRFCARENAQMVHISDVHLQIINDLRIPEAHGTNVCTNICSSCNGFLEEFCKFRSVCEEGQKRIATLLAERQHGMASFVDVKLDFTVARKDLLPATVLDEPATAKMLNSIQTVEPGLMELVEDHAGLDHAERECPNYTESILILAPISPAVQPQNSSQPAEETHLMEQKIVFDSSQSDACQYVTHSLEECNFIPQYEQQSFKSFIENMKHANDVVESPSENKALSQVDESEVKDSKKPEARRRVVDGRLQWVCLDCEQVFGSCFQLKKHRRSCELVGSKTSKRIATLVCDICGETMSTESALTMHRRKHEAKTNGPTIKSASAVKLELTVCHVCGHTSKSRRALRLHLITHSSDKNVECPICGKRFKRRRDLRNHLDVHSGRKHECDACGKKFLTKATLRNHAKTHRDSYLKHECTVCARQFVHAHQLQKHMVIHTNEYPYVCEICKAVFRTLGRFKRHIQKGHTLPTSNMNVIEQTELNSWDDLIEYQPEVVPCETLDETVSEEMLHRVDPVCDTGLPEIFDSFGTDPILDQGSPQFVVQGFPDASDRDDDGFYYCYESTFLGTSVAVINR</sequence>
<dbReference type="InterPro" id="IPR013087">
    <property type="entry name" value="Znf_C2H2_type"/>
</dbReference>
<dbReference type="GO" id="GO:0008270">
    <property type="term" value="F:zinc ion binding"/>
    <property type="evidence" value="ECO:0007669"/>
    <property type="project" value="UniProtKB-KW"/>
</dbReference>
<feature type="domain" description="C2H2-type" evidence="10">
    <location>
        <begin position="491"/>
        <end position="519"/>
    </location>
</feature>
<feature type="domain" description="C2H2-type" evidence="10">
    <location>
        <begin position="337"/>
        <end position="364"/>
    </location>
</feature>
<evidence type="ECO:0000256" key="7">
    <source>
        <dbReference type="ARBA" id="ARBA00023242"/>
    </source>
</evidence>
<dbReference type="PANTHER" id="PTHR24404:SF114">
    <property type="entry name" value="KLUMPFUSS, ISOFORM B-RELATED"/>
    <property type="match status" value="1"/>
</dbReference>
<name>A0A182R3R4_ANOFN</name>
<evidence type="ECO:0000256" key="4">
    <source>
        <dbReference type="ARBA" id="ARBA00022771"/>
    </source>
</evidence>
<evidence type="ECO:0000256" key="2">
    <source>
        <dbReference type="ARBA" id="ARBA00022723"/>
    </source>
</evidence>
<accession>A0A182R3R4</accession>
<evidence type="ECO:0000313" key="11">
    <source>
        <dbReference type="EnsemblMetazoa" id="AFUN000805-PA"/>
    </source>
</evidence>
<keyword evidence="7" id="KW-0539">Nucleus</keyword>
<evidence type="ECO:0000256" key="8">
    <source>
        <dbReference type="PROSITE-ProRule" id="PRU00042"/>
    </source>
</evidence>
<evidence type="ECO:0000259" key="10">
    <source>
        <dbReference type="PROSITE" id="PS50157"/>
    </source>
</evidence>
<keyword evidence="5" id="KW-0862">Zinc</keyword>
<dbReference type="PROSITE" id="PS50157">
    <property type="entry name" value="ZINC_FINGER_C2H2_2"/>
    <property type="match status" value="6"/>
</dbReference>
<keyword evidence="2" id="KW-0479">Metal-binding</keyword>
<reference evidence="11" key="1">
    <citation type="submission" date="2020-05" db="UniProtKB">
        <authorList>
            <consortium name="EnsemblMetazoa"/>
        </authorList>
    </citation>
    <scope>IDENTIFICATION</scope>
    <source>
        <strain evidence="11">FUMOZ</strain>
    </source>
</reference>
<dbReference type="Pfam" id="PF00096">
    <property type="entry name" value="zf-C2H2"/>
    <property type="match status" value="2"/>
</dbReference>
<dbReference type="SUPFAM" id="SSF57667">
    <property type="entry name" value="beta-beta-alpha zinc fingers"/>
    <property type="match status" value="4"/>
</dbReference>
<dbReference type="GO" id="GO:0000978">
    <property type="term" value="F:RNA polymerase II cis-regulatory region sequence-specific DNA binding"/>
    <property type="evidence" value="ECO:0007669"/>
    <property type="project" value="TreeGrafter"/>
</dbReference>
<dbReference type="EnsemblMetazoa" id="AFUN000805-RA">
    <property type="protein sequence ID" value="AFUN000805-PA"/>
    <property type="gene ID" value="AFUN000805"/>
</dbReference>
<dbReference type="GO" id="GO:0006357">
    <property type="term" value="P:regulation of transcription by RNA polymerase II"/>
    <property type="evidence" value="ECO:0007669"/>
    <property type="project" value="TreeGrafter"/>
</dbReference>
<keyword evidence="3" id="KW-0677">Repeat</keyword>
<feature type="domain" description="C2H2-type" evidence="10">
    <location>
        <begin position="379"/>
        <end position="406"/>
    </location>
</feature>
<feature type="domain" description="C2H2-type" evidence="10">
    <location>
        <begin position="407"/>
        <end position="434"/>
    </location>
</feature>
<dbReference type="InterPro" id="IPR036236">
    <property type="entry name" value="Znf_C2H2_sf"/>
</dbReference>